<sequence length="77" mass="8865">MTKKIIMNPRPSKQPDPATADQWVENRAPDVKEPVKRLTLDIPVSLHRTIKAQCAMRDTKMVEEILELLIKKYGNPQ</sequence>
<dbReference type="InterPro" id="IPR010985">
    <property type="entry name" value="Ribbon_hlx_hlx"/>
</dbReference>
<comment type="caution">
    <text evidence="2">The sequence shown here is derived from an EMBL/GenBank/DDBJ whole genome shotgun (WGS) entry which is preliminary data.</text>
</comment>
<dbReference type="Gene3D" id="1.10.1220.10">
    <property type="entry name" value="Met repressor-like"/>
    <property type="match status" value="1"/>
</dbReference>
<organism evidence="2 3">
    <name type="scientific">Nitrosospira multiformis</name>
    <dbReference type="NCBI Taxonomy" id="1231"/>
    <lineage>
        <taxon>Bacteria</taxon>
        <taxon>Pseudomonadati</taxon>
        <taxon>Pseudomonadota</taxon>
        <taxon>Betaproteobacteria</taxon>
        <taxon>Nitrosomonadales</taxon>
        <taxon>Nitrosomonadaceae</taxon>
        <taxon>Nitrosospira</taxon>
    </lineage>
</organism>
<accession>A0ABY0TMW2</accession>
<evidence type="ECO:0000313" key="2">
    <source>
        <dbReference type="EMBL" id="SDR11237.1"/>
    </source>
</evidence>
<dbReference type="InterPro" id="IPR013321">
    <property type="entry name" value="Arc_rbn_hlx_hlx"/>
</dbReference>
<feature type="region of interest" description="Disordered" evidence="1">
    <location>
        <begin position="1"/>
        <end position="21"/>
    </location>
</feature>
<dbReference type="Proteomes" id="UP000183471">
    <property type="component" value="Unassembled WGS sequence"/>
</dbReference>
<name>A0ABY0TMW2_9PROT</name>
<proteinExistence type="predicted"/>
<dbReference type="EMBL" id="FNKY01000002">
    <property type="protein sequence ID" value="SDR11237.1"/>
    <property type="molecule type" value="Genomic_DNA"/>
</dbReference>
<evidence type="ECO:0000256" key="1">
    <source>
        <dbReference type="SAM" id="MobiDB-lite"/>
    </source>
</evidence>
<protein>
    <submittedName>
        <fullName evidence="2">Plasmid segregation centromere-binding protein ParG</fullName>
    </submittedName>
</protein>
<dbReference type="RefSeq" id="WP_074634427.1">
    <property type="nucleotide sequence ID" value="NZ_FNKY01000002.1"/>
</dbReference>
<reference evidence="2 3" key="1">
    <citation type="submission" date="2016-10" db="EMBL/GenBank/DDBJ databases">
        <authorList>
            <person name="Varghese N."/>
            <person name="Submissions S."/>
        </authorList>
    </citation>
    <scope>NUCLEOTIDE SEQUENCE [LARGE SCALE GENOMIC DNA]</scope>
    <source>
        <strain evidence="2 3">Nl1</strain>
    </source>
</reference>
<gene>
    <name evidence="2" type="ORF">SAMN05216402_3284</name>
</gene>
<evidence type="ECO:0000313" key="3">
    <source>
        <dbReference type="Proteomes" id="UP000183471"/>
    </source>
</evidence>
<dbReference type="SUPFAM" id="SSF47598">
    <property type="entry name" value="Ribbon-helix-helix"/>
    <property type="match status" value="1"/>
</dbReference>
<keyword evidence="3" id="KW-1185">Reference proteome</keyword>